<evidence type="ECO:0008006" key="4">
    <source>
        <dbReference type="Google" id="ProtNLM"/>
    </source>
</evidence>
<protein>
    <recommendedName>
        <fullName evidence="4">Transposase</fullName>
    </recommendedName>
</protein>
<organism evidence="2 3">
    <name type="scientific">Trichonephila clavipes</name>
    <name type="common">Golden silk orbweaver</name>
    <name type="synonym">Nephila clavipes</name>
    <dbReference type="NCBI Taxonomy" id="2585209"/>
    <lineage>
        <taxon>Eukaryota</taxon>
        <taxon>Metazoa</taxon>
        <taxon>Ecdysozoa</taxon>
        <taxon>Arthropoda</taxon>
        <taxon>Chelicerata</taxon>
        <taxon>Arachnida</taxon>
        <taxon>Araneae</taxon>
        <taxon>Araneomorphae</taxon>
        <taxon>Entelegynae</taxon>
        <taxon>Araneoidea</taxon>
        <taxon>Nephilidae</taxon>
        <taxon>Trichonephila</taxon>
    </lineage>
</organism>
<name>A0A8X6RKE0_TRICX</name>
<dbReference type="EMBL" id="BMAU01021105">
    <property type="protein sequence ID" value="GFX90927.1"/>
    <property type="molecule type" value="Genomic_DNA"/>
</dbReference>
<keyword evidence="1" id="KW-0472">Membrane</keyword>
<dbReference type="PANTHER" id="PTHR46060:SF1">
    <property type="entry name" value="MARINER MOS1 TRANSPOSASE-LIKE PROTEIN"/>
    <property type="match status" value="1"/>
</dbReference>
<accession>A0A8X6RKE0</accession>
<keyword evidence="1" id="KW-1133">Transmembrane helix</keyword>
<gene>
    <name evidence="2" type="primary">B7P43_G08724</name>
    <name evidence="2" type="ORF">TNCV_3167581</name>
</gene>
<evidence type="ECO:0000313" key="3">
    <source>
        <dbReference type="Proteomes" id="UP000887159"/>
    </source>
</evidence>
<dbReference type="Gene3D" id="3.30.420.10">
    <property type="entry name" value="Ribonuclease H-like superfamily/Ribonuclease H"/>
    <property type="match status" value="1"/>
</dbReference>
<reference evidence="2" key="1">
    <citation type="submission" date="2020-08" db="EMBL/GenBank/DDBJ databases">
        <title>Multicomponent nature underlies the extraordinary mechanical properties of spider dragline silk.</title>
        <authorList>
            <person name="Kono N."/>
            <person name="Nakamura H."/>
            <person name="Mori M."/>
            <person name="Yoshida Y."/>
            <person name="Ohtoshi R."/>
            <person name="Malay A.D."/>
            <person name="Moran D.A.P."/>
            <person name="Tomita M."/>
            <person name="Numata K."/>
            <person name="Arakawa K."/>
        </authorList>
    </citation>
    <scope>NUCLEOTIDE SEQUENCE</scope>
</reference>
<keyword evidence="3" id="KW-1185">Reference proteome</keyword>
<dbReference type="Proteomes" id="UP000887159">
    <property type="component" value="Unassembled WGS sequence"/>
</dbReference>
<comment type="caution">
    <text evidence="2">The sequence shown here is derived from an EMBL/GenBank/DDBJ whole genome shotgun (WGS) entry which is preliminary data.</text>
</comment>
<feature type="transmembrane region" description="Helical" evidence="1">
    <location>
        <begin position="160"/>
        <end position="178"/>
    </location>
</feature>
<dbReference type="PANTHER" id="PTHR46060">
    <property type="entry name" value="MARINER MOS1 TRANSPOSASE-LIKE PROTEIN"/>
    <property type="match status" value="1"/>
</dbReference>
<proteinExistence type="predicted"/>
<dbReference type="Pfam" id="PF01359">
    <property type="entry name" value="Transposase_1"/>
    <property type="match status" value="1"/>
</dbReference>
<dbReference type="InterPro" id="IPR036397">
    <property type="entry name" value="RNaseH_sf"/>
</dbReference>
<sequence>MSMSRMKAMLIVFDMNGVVHSELMPEGHTFNGAFYVEVLKRLKRRVSRVRPKISNNWKLHYDYVPSHTCFVFTEHLTKNSIVTIPQPPYSPDLATADFLLFPKVKIALKERLHGTLDDVKKACTHGLKDVSVGYFQGAYEARKLLLQKCVHAQEAYFEDYLSFVAISLVSYFCGLILIA</sequence>
<dbReference type="AlphaFoldDB" id="A0A8X6RKE0"/>
<dbReference type="GO" id="GO:0003676">
    <property type="term" value="F:nucleic acid binding"/>
    <property type="evidence" value="ECO:0007669"/>
    <property type="project" value="InterPro"/>
</dbReference>
<dbReference type="InterPro" id="IPR001888">
    <property type="entry name" value="Transposase_1"/>
</dbReference>
<evidence type="ECO:0000256" key="1">
    <source>
        <dbReference type="SAM" id="Phobius"/>
    </source>
</evidence>
<dbReference type="InterPro" id="IPR052709">
    <property type="entry name" value="Transposase-MT_Hybrid"/>
</dbReference>
<keyword evidence="1" id="KW-0812">Transmembrane</keyword>
<evidence type="ECO:0000313" key="2">
    <source>
        <dbReference type="EMBL" id="GFX90927.1"/>
    </source>
</evidence>